<gene>
    <name evidence="2" type="ORF">CTEN210_15603</name>
</gene>
<dbReference type="Proteomes" id="UP001054902">
    <property type="component" value="Unassembled WGS sequence"/>
</dbReference>
<sequence>MKEQEKEIRARLSVVIETGWRDHSKRVRNENQSKVTITEFSDEQYVLHQTKNEQFPSGIELVKPVDWYNKIMNYSNEKNYRANLVKQGYLSSDGKRSFKLEEAKKRVKKATAEKKKKKMKNLRKRLRESRLK</sequence>
<dbReference type="AlphaFoldDB" id="A0AAD3D742"/>
<keyword evidence="3" id="KW-1185">Reference proteome</keyword>
<feature type="compositionally biased region" description="Basic residues" evidence="1">
    <location>
        <begin position="105"/>
        <end position="132"/>
    </location>
</feature>
<evidence type="ECO:0000313" key="2">
    <source>
        <dbReference type="EMBL" id="GFH59127.1"/>
    </source>
</evidence>
<comment type="caution">
    <text evidence="2">The sequence shown here is derived from an EMBL/GenBank/DDBJ whole genome shotgun (WGS) entry which is preliminary data.</text>
</comment>
<accession>A0AAD3D742</accession>
<dbReference type="EMBL" id="BLLK01000062">
    <property type="protein sequence ID" value="GFH59127.1"/>
    <property type="molecule type" value="Genomic_DNA"/>
</dbReference>
<protein>
    <submittedName>
        <fullName evidence="2">Uncharacterized protein</fullName>
    </submittedName>
</protein>
<reference evidence="2 3" key="1">
    <citation type="journal article" date="2021" name="Sci. Rep.">
        <title>The genome of the diatom Chaetoceros tenuissimus carries an ancient integrated fragment of an extant virus.</title>
        <authorList>
            <person name="Hongo Y."/>
            <person name="Kimura K."/>
            <person name="Takaki Y."/>
            <person name="Yoshida Y."/>
            <person name="Baba S."/>
            <person name="Kobayashi G."/>
            <person name="Nagasaki K."/>
            <person name="Hano T."/>
            <person name="Tomaru Y."/>
        </authorList>
    </citation>
    <scope>NUCLEOTIDE SEQUENCE [LARGE SCALE GENOMIC DNA]</scope>
    <source>
        <strain evidence="2 3">NIES-3715</strain>
    </source>
</reference>
<feature type="region of interest" description="Disordered" evidence="1">
    <location>
        <begin position="102"/>
        <end position="132"/>
    </location>
</feature>
<proteinExistence type="predicted"/>
<organism evidence="2 3">
    <name type="scientific">Chaetoceros tenuissimus</name>
    <dbReference type="NCBI Taxonomy" id="426638"/>
    <lineage>
        <taxon>Eukaryota</taxon>
        <taxon>Sar</taxon>
        <taxon>Stramenopiles</taxon>
        <taxon>Ochrophyta</taxon>
        <taxon>Bacillariophyta</taxon>
        <taxon>Coscinodiscophyceae</taxon>
        <taxon>Chaetocerotophycidae</taxon>
        <taxon>Chaetocerotales</taxon>
        <taxon>Chaetocerotaceae</taxon>
        <taxon>Chaetoceros</taxon>
    </lineage>
</organism>
<evidence type="ECO:0000256" key="1">
    <source>
        <dbReference type="SAM" id="MobiDB-lite"/>
    </source>
</evidence>
<name>A0AAD3D742_9STRA</name>
<evidence type="ECO:0000313" key="3">
    <source>
        <dbReference type="Proteomes" id="UP001054902"/>
    </source>
</evidence>